<gene>
    <name evidence="1" type="ORF">K469DRAFT_248535</name>
</gene>
<dbReference type="Proteomes" id="UP000800200">
    <property type="component" value="Unassembled WGS sequence"/>
</dbReference>
<proteinExistence type="predicted"/>
<name>A0A6A6DRP0_9PEZI</name>
<accession>A0A6A6DRP0</accession>
<protein>
    <submittedName>
        <fullName evidence="1">Uncharacterized protein</fullName>
    </submittedName>
</protein>
<evidence type="ECO:0000313" key="1">
    <source>
        <dbReference type="EMBL" id="KAF2182287.1"/>
    </source>
</evidence>
<dbReference type="AlphaFoldDB" id="A0A6A6DRP0"/>
<reference evidence="1" key="1">
    <citation type="journal article" date="2020" name="Stud. Mycol.">
        <title>101 Dothideomycetes genomes: a test case for predicting lifestyles and emergence of pathogens.</title>
        <authorList>
            <person name="Haridas S."/>
            <person name="Albert R."/>
            <person name="Binder M."/>
            <person name="Bloem J."/>
            <person name="Labutti K."/>
            <person name="Salamov A."/>
            <person name="Andreopoulos B."/>
            <person name="Baker S."/>
            <person name="Barry K."/>
            <person name="Bills G."/>
            <person name="Bluhm B."/>
            <person name="Cannon C."/>
            <person name="Castanera R."/>
            <person name="Culley D."/>
            <person name="Daum C."/>
            <person name="Ezra D."/>
            <person name="Gonzalez J."/>
            <person name="Henrissat B."/>
            <person name="Kuo A."/>
            <person name="Liang C."/>
            <person name="Lipzen A."/>
            <person name="Lutzoni F."/>
            <person name="Magnuson J."/>
            <person name="Mondo S."/>
            <person name="Nolan M."/>
            <person name="Ohm R."/>
            <person name="Pangilinan J."/>
            <person name="Park H.-J."/>
            <person name="Ramirez L."/>
            <person name="Alfaro M."/>
            <person name="Sun H."/>
            <person name="Tritt A."/>
            <person name="Yoshinaga Y."/>
            <person name="Zwiers L.-H."/>
            <person name="Turgeon B."/>
            <person name="Goodwin S."/>
            <person name="Spatafora J."/>
            <person name="Crous P."/>
            <person name="Grigoriev I."/>
        </authorList>
    </citation>
    <scope>NUCLEOTIDE SEQUENCE</scope>
    <source>
        <strain evidence="1">CBS 207.26</strain>
    </source>
</reference>
<organism evidence="1 2">
    <name type="scientific">Zopfia rhizophila CBS 207.26</name>
    <dbReference type="NCBI Taxonomy" id="1314779"/>
    <lineage>
        <taxon>Eukaryota</taxon>
        <taxon>Fungi</taxon>
        <taxon>Dikarya</taxon>
        <taxon>Ascomycota</taxon>
        <taxon>Pezizomycotina</taxon>
        <taxon>Dothideomycetes</taxon>
        <taxon>Dothideomycetes incertae sedis</taxon>
        <taxon>Zopfiaceae</taxon>
        <taxon>Zopfia</taxon>
    </lineage>
</organism>
<keyword evidence="2" id="KW-1185">Reference proteome</keyword>
<evidence type="ECO:0000313" key="2">
    <source>
        <dbReference type="Proteomes" id="UP000800200"/>
    </source>
</evidence>
<sequence>MISKLFQIPQLNLPYTLHLFCLYPRLSTVIHEHIPTSTNKHATSGPRIHLLATANPNLTSAHFSSQPDISLSPHIQLSLVNLTPPSSSNSVKSVSRHLSAPKKPITMRAITNPRFARVLTRFHHINFFACLYLPRSSLSFQNARPAMSEEMAVTIDVAMM</sequence>
<dbReference type="EMBL" id="ML994649">
    <property type="protein sequence ID" value="KAF2182287.1"/>
    <property type="molecule type" value="Genomic_DNA"/>
</dbReference>